<keyword evidence="1" id="KW-0472">Membrane</keyword>
<feature type="transmembrane region" description="Helical" evidence="1">
    <location>
        <begin position="38"/>
        <end position="60"/>
    </location>
</feature>
<proteinExistence type="predicted"/>
<accession>A0A811S918</accession>
<dbReference type="AlphaFoldDB" id="A0A811S918"/>
<feature type="transmembrane region" description="Helical" evidence="1">
    <location>
        <begin position="96"/>
        <end position="118"/>
    </location>
</feature>
<feature type="transmembrane region" description="Helical" evidence="1">
    <location>
        <begin position="235"/>
        <end position="253"/>
    </location>
</feature>
<evidence type="ECO:0000313" key="3">
    <source>
        <dbReference type="Proteomes" id="UP000604825"/>
    </source>
</evidence>
<dbReference type="EMBL" id="CAJGYO010000018">
    <property type="protein sequence ID" value="CAD6337329.1"/>
    <property type="molecule type" value="Genomic_DNA"/>
</dbReference>
<feature type="transmembrane region" description="Helical" evidence="1">
    <location>
        <begin position="138"/>
        <end position="158"/>
    </location>
</feature>
<comment type="caution">
    <text evidence="2">The sequence shown here is derived from an EMBL/GenBank/DDBJ whole genome shotgun (WGS) entry which is preliminary data.</text>
</comment>
<keyword evidence="1" id="KW-1133">Transmembrane helix</keyword>
<evidence type="ECO:0000313" key="2">
    <source>
        <dbReference type="EMBL" id="CAD6337329.1"/>
    </source>
</evidence>
<dbReference type="Proteomes" id="UP000604825">
    <property type="component" value="Unassembled WGS sequence"/>
</dbReference>
<keyword evidence="3" id="KW-1185">Reference proteome</keyword>
<reference evidence="2" key="1">
    <citation type="submission" date="2020-10" db="EMBL/GenBank/DDBJ databases">
        <authorList>
            <person name="Han B."/>
            <person name="Lu T."/>
            <person name="Zhao Q."/>
            <person name="Huang X."/>
            <person name="Zhao Y."/>
        </authorList>
    </citation>
    <scope>NUCLEOTIDE SEQUENCE</scope>
</reference>
<keyword evidence="1" id="KW-0812">Transmembrane</keyword>
<protein>
    <submittedName>
        <fullName evidence="2">Uncharacterized protein</fullName>
    </submittedName>
</protein>
<gene>
    <name evidence="2" type="ORF">NCGR_LOCUS61427</name>
</gene>
<organism evidence="2 3">
    <name type="scientific">Miscanthus lutarioriparius</name>
    <dbReference type="NCBI Taxonomy" id="422564"/>
    <lineage>
        <taxon>Eukaryota</taxon>
        <taxon>Viridiplantae</taxon>
        <taxon>Streptophyta</taxon>
        <taxon>Embryophyta</taxon>
        <taxon>Tracheophyta</taxon>
        <taxon>Spermatophyta</taxon>
        <taxon>Magnoliopsida</taxon>
        <taxon>Liliopsida</taxon>
        <taxon>Poales</taxon>
        <taxon>Poaceae</taxon>
        <taxon>PACMAD clade</taxon>
        <taxon>Panicoideae</taxon>
        <taxon>Andropogonodae</taxon>
        <taxon>Andropogoneae</taxon>
        <taxon>Saccharinae</taxon>
        <taxon>Miscanthus</taxon>
    </lineage>
</organism>
<name>A0A811S918_9POAL</name>
<evidence type="ECO:0000256" key="1">
    <source>
        <dbReference type="SAM" id="Phobius"/>
    </source>
</evidence>
<dbReference type="OrthoDB" id="653019at2759"/>
<sequence>MPAPLPTIIILALGAAALGGPDALRVLLEFTGQSPCLDIAICVFVMFVVTAYLLGAVLLVRFVRDARSGDAAGAGGGAQGHGAAAAATDCLAQVSLLVSACVGFLVAACLIALPSVTFGGLGTLSFLTYTYFDGKNSFVAVAVAVIAAAASATSVRFTRRLLRFVRGRGEGNAGDDGHGPAARGSGRFSRTRQTGCFLFIALLLAAVSSAASGGLNLDAKRIFPVFPFRSSITNVYVPVGVAIATVAGTALVVRFSRRVRNAAGGGGLLAMPYAHSQSGSESDGGEHADSA</sequence>
<feature type="transmembrane region" description="Helical" evidence="1">
    <location>
        <begin position="196"/>
        <end position="215"/>
    </location>
</feature>